<gene>
    <name evidence="2" type="ORF">MAR_013593</name>
</gene>
<keyword evidence="3" id="KW-1185">Reference proteome</keyword>
<feature type="region of interest" description="Disordered" evidence="1">
    <location>
        <begin position="49"/>
        <end position="82"/>
    </location>
</feature>
<dbReference type="EMBL" id="CP111026">
    <property type="protein sequence ID" value="WAR27889.1"/>
    <property type="molecule type" value="Genomic_DNA"/>
</dbReference>
<sequence length="82" mass="9263">MGWMRSTLEATTLKESMTNDSVNYMRYESLIAFVMILTQQDEVTCPKEDMPKLELKSSAKPSTMVEGAPLARRQPLQPSEGH</sequence>
<evidence type="ECO:0000313" key="3">
    <source>
        <dbReference type="Proteomes" id="UP001164746"/>
    </source>
</evidence>
<organism evidence="2 3">
    <name type="scientific">Mya arenaria</name>
    <name type="common">Soft-shell clam</name>
    <dbReference type="NCBI Taxonomy" id="6604"/>
    <lineage>
        <taxon>Eukaryota</taxon>
        <taxon>Metazoa</taxon>
        <taxon>Spiralia</taxon>
        <taxon>Lophotrochozoa</taxon>
        <taxon>Mollusca</taxon>
        <taxon>Bivalvia</taxon>
        <taxon>Autobranchia</taxon>
        <taxon>Heteroconchia</taxon>
        <taxon>Euheterodonta</taxon>
        <taxon>Imparidentia</taxon>
        <taxon>Neoheterodontei</taxon>
        <taxon>Myida</taxon>
        <taxon>Myoidea</taxon>
        <taxon>Myidae</taxon>
        <taxon>Mya</taxon>
    </lineage>
</organism>
<evidence type="ECO:0000313" key="2">
    <source>
        <dbReference type="EMBL" id="WAR27889.1"/>
    </source>
</evidence>
<evidence type="ECO:0000256" key="1">
    <source>
        <dbReference type="SAM" id="MobiDB-lite"/>
    </source>
</evidence>
<accession>A0ABY7G3N4</accession>
<proteinExistence type="predicted"/>
<dbReference type="Proteomes" id="UP001164746">
    <property type="component" value="Chromosome 15"/>
</dbReference>
<reference evidence="2" key="1">
    <citation type="submission" date="2022-11" db="EMBL/GenBank/DDBJ databases">
        <title>Centuries of genome instability and evolution in soft-shell clam transmissible cancer (bioRxiv).</title>
        <authorList>
            <person name="Hart S.F.M."/>
            <person name="Yonemitsu M.A."/>
            <person name="Giersch R.M."/>
            <person name="Beal B.F."/>
            <person name="Arriagada G."/>
            <person name="Davis B.W."/>
            <person name="Ostrander E.A."/>
            <person name="Goff S.P."/>
            <person name="Metzger M.J."/>
        </authorList>
    </citation>
    <scope>NUCLEOTIDE SEQUENCE</scope>
    <source>
        <strain evidence="2">MELC-2E11</strain>
        <tissue evidence="2">Siphon/mantle</tissue>
    </source>
</reference>
<name>A0ABY7G3N4_MYAAR</name>
<protein>
    <submittedName>
        <fullName evidence="2">PSMD1-like protein</fullName>
    </submittedName>
</protein>